<name>A0A078BEV1_STYLE</name>
<evidence type="ECO:0000256" key="1">
    <source>
        <dbReference type="SAM" id="Coils"/>
    </source>
</evidence>
<feature type="region of interest" description="Disordered" evidence="2">
    <location>
        <begin position="1"/>
        <end position="21"/>
    </location>
</feature>
<feature type="region of interest" description="Disordered" evidence="2">
    <location>
        <begin position="289"/>
        <end position="313"/>
    </location>
</feature>
<keyword evidence="4" id="KW-1185">Reference proteome</keyword>
<protein>
    <submittedName>
        <fullName evidence="3">Uncharacterized protein</fullName>
    </submittedName>
</protein>
<feature type="coiled-coil region" evidence="1">
    <location>
        <begin position="190"/>
        <end position="224"/>
    </location>
</feature>
<dbReference type="InParanoid" id="A0A078BEV1"/>
<organism evidence="3 4">
    <name type="scientific">Stylonychia lemnae</name>
    <name type="common">Ciliate</name>
    <dbReference type="NCBI Taxonomy" id="5949"/>
    <lineage>
        <taxon>Eukaryota</taxon>
        <taxon>Sar</taxon>
        <taxon>Alveolata</taxon>
        <taxon>Ciliophora</taxon>
        <taxon>Intramacronucleata</taxon>
        <taxon>Spirotrichea</taxon>
        <taxon>Stichotrichia</taxon>
        <taxon>Sporadotrichida</taxon>
        <taxon>Oxytrichidae</taxon>
        <taxon>Stylonychinae</taxon>
        <taxon>Stylonychia</taxon>
    </lineage>
</organism>
<dbReference type="EMBL" id="CCKQ01019671">
    <property type="protein sequence ID" value="CDW91692.1"/>
    <property type="molecule type" value="Genomic_DNA"/>
</dbReference>
<feature type="compositionally biased region" description="Polar residues" evidence="2">
    <location>
        <begin position="1"/>
        <end position="19"/>
    </location>
</feature>
<evidence type="ECO:0000256" key="2">
    <source>
        <dbReference type="SAM" id="MobiDB-lite"/>
    </source>
</evidence>
<sequence length="509" mass="59417">MRQLQQQSTPRKSLSNISSRLREETISSSIKKFTKSVKFTNEEKAIMVTVTKKPSGSSPRFGSNQQNTQFQSSFSGAATRNNLAKENQQNSNFLMPIPKQLQDLRRNVLNDTSFNVINQEPQSQIELFKSSNFSLIELMKKSQPTQPKTINPASNNLFNQMLADYKLNNSSQISTPRLTPLKMLERNRSNVVSKDDINKLEDKIKDLEDQIFNAKKKGEETKKLDILEQNLKKTDLSFIEESSRVNKRHQSKYENEIINYASSEEDLLDEDRLLLIQQTPHVLHNFSEQIEEDEQEEDPTNQEKEMSISYSRGRRSLDNQASTRMSLSRYDRRNESIQSDVEQITLIKKVKDNQLDNEEFDCSQFDLQQSFNQVFGIIKQFKIDPVHKQQLRALQIHIQEQINFYSEENNQNKRRFKKSCRKPERNLVLTENNMLAKLGLNENTSARSSINPFDHQSVKNQSLSRTRTKSDRDIMIQMVTRSQKKRKRRNTAVQEQCIAEENPNKRRKI</sequence>
<dbReference type="Proteomes" id="UP000039865">
    <property type="component" value="Unassembled WGS sequence"/>
</dbReference>
<feature type="compositionally biased region" description="Acidic residues" evidence="2">
    <location>
        <begin position="289"/>
        <end position="300"/>
    </location>
</feature>
<keyword evidence="1" id="KW-0175">Coiled coil</keyword>
<reference evidence="3 4" key="1">
    <citation type="submission" date="2014-06" db="EMBL/GenBank/DDBJ databases">
        <authorList>
            <person name="Swart Estienne"/>
        </authorList>
    </citation>
    <scope>NUCLEOTIDE SEQUENCE [LARGE SCALE GENOMIC DNA]</scope>
    <source>
        <strain evidence="3 4">130c</strain>
    </source>
</reference>
<dbReference type="AlphaFoldDB" id="A0A078BEV1"/>
<accession>A0A078BEV1</accession>
<evidence type="ECO:0000313" key="4">
    <source>
        <dbReference type="Proteomes" id="UP000039865"/>
    </source>
</evidence>
<proteinExistence type="predicted"/>
<feature type="region of interest" description="Disordered" evidence="2">
    <location>
        <begin position="446"/>
        <end position="509"/>
    </location>
</feature>
<evidence type="ECO:0000313" key="3">
    <source>
        <dbReference type="EMBL" id="CDW91692.1"/>
    </source>
</evidence>
<gene>
    <name evidence="3" type="primary">Contig7949.g8485</name>
    <name evidence="3" type="ORF">STYLEM_20851</name>
</gene>